<protein>
    <submittedName>
        <fullName evidence="1">Slr1628 protein</fullName>
    </submittedName>
</protein>
<reference evidence="1 2" key="2">
    <citation type="journal article" date="1996" name="DNA Res.">
        <title>Sequence analysis of the genome of the unicellular cyanobacterium Synechocystis sp. strain PCC6803. II. Sequence determination of the entire genome and assignment of potential protein-coding regions.</title>
        <authorList>
            <person name="Kaneko T."/>
            <person name="Sato S."/>
            <person name="Kotani H."/>
            <person name="Tanaka A."/>
            <person name="Asamizu E."/>
            <person name="Nakamura Y."/>
            <person name="Miyajima N."/>
            <person name="Hirosawa M."/>
            <person name="Sugiura M."/>
            <person name="Sasamoto S."/>
            <person name="Kimura T."/>
            <person name="Hosouchi T."/>
            <person name="Matsuno A."/>
            <person name="Muraki A."/>
            <person name="Nakazaki N."/>
            <person name="Naruo K."/>
            <person name="Okumura S."/>
            <person name="Shimpo S."/>
            <person name="Takeuchi C."/>
            <person name="Wada T."/>
            <person name="Watanabe A."/>
            <person name="Yamada M."/>
            <person name="Yasuda M."/>
            <person name="Tabata S."/>
        </authorList>
    </citation>
    <scope>NUCLEOTIDE SEQUENCE [LARGE SCALE GENOMIC DNA]</scope>
    <source>
        <strain evidence="2">ATCC 27184 / PCC 6803 / Kazusa</strain>
    </source>
</reference>
<gene>
    <name evidence="1" type="ordered locus">slr1628</name>
</gene>
<dbReference type="PaxDb" id="1148-1653526"/>
<dbReference type="eggNOG" id="COG3651">
    <property type="taxonomic scope" value="Bacteria"/>
</dbReference>
<name>P74345_SYNY3</name>
<dbReference type="PANTHER" id="PTHR37466:SF1">
    <property type="entry name" value="SLR1628 PROTEIN"/>
    <property type="match status" value="1"/>
</dbReference>
<organism evidence="1 2">
    <name type="scientific">Synechocystis sp. (strain ATCC 27184 / PCC 6803 / Kazusa)</name>
    <dbReference type="NCBI Taxonomy" id="1111708"/>
    <lineage>
        <taxon>Bacteria</taxon>
        <taxon>Bacillati</taxon>
        <taxon>Cyanobacteriota</taxon>
        <taxon>Cyanophyceae</taxon>
        <taxon>Synechococcales</taxon>
        <taxon>Merismopediaceae</taxon>
        <taxon>Synechocystis</taxon>
    </lineage>
</organism>
<dbReference type="STRING" id="1148.gene:10499315"/>
<dbReference type="EnsemblBacteria" id="BAA18439">
    <property type="protein sequence ID" value="BAA18439"/>
    <property type="gene ID" value="BAA18439"/>
</dbReference>
<dbReference type="PIR" id="S76180">
    <property type="entry name" value="S76180"/>
</dbReference>
<dbReference type="PhylomeDB" id="P74345"/>
<dbReference type="Gene3D" id="3.30.56.110">
    <property type="entry name" value="Protein of unknown function DUF2237"/>
    <property type="match status" value="1"/>
</dbReference>
<evidence type="ECO:0000313" key="2">
    <source>
        <dbReference type="Proteomes" id="UP000001425"/>
    </source>
</evidence>
<keyword evidence="2" id="KW-1185">Reference proteome</keyword>
<dbReference type="Pfam" id="PF09996">
    <property type="entry name" value="DUF2237"/>
    <property type="match status" value="1"/>
</dbReference>
<reference evidence="1 2" key="1">
    <citation type="journal article" date="1995" name="DNA Res.">
        <title>Sequence analysis of the genome of the unicellular cyanobacterium Synechocystis sp. strain PCC6803. I. Sequence features in the 1 Mb region from map positions 64% to 92% of the genome.</title>
        <authorList>
            <person name="Kaneko T."/>
            <person name="Tanaka A."/>
            <person name="Sato S."/>
            <person name="Kotani H."/>
            <person name="Sazuka T."/>
            <person name="Miyajima N."/>
            <person name="Sugiura M."/>
            <person name="Tabata S."/>
        </authorList>
    </citation>
    <scope>NUCLEOTIDE SEQUENCE [LARGE SCALE GENOMIC DNA]</scope>
    <source>
        <strain evidence="2">ATCC 27184 / PCC 6803 / Kazusa</strain>
    </source>
</reference>
<dbReference type="InParanoid" id="P74345"/>
<dbReference type="InterPro" id="IPR018714">
    <property type="entry name" value="DUF2237"/>
</dbReference>
<sequence length="134" mass="14546">MATLQDSRDKNVLGGDLKCCCKSPLTGFYRNGYCQTGPTDFGRHVVCAQVTAEFLEFSKARGNDLSTPQPAYQFPGLKPGDKWCLCAARWQEAKDAGMAPLVDLSATHVSALEVINLDALIPHALPGQFSPEEE</sequence>
<evidence type="ECO:0000313" key="1">
    <source>
        <dbReference type="EMBL" id="BAA18439.1"/>
    </source>
</evidence>
<accession>P74345</accession>
<dbReference type="EMBL" id="BA000022">
    <property type="protein sequence ID" value="BAA18439.1"/>
    <property type="molecule type" value="Genomic_DNA"/>
</dbReference>
<dbReference type="KEGG" id="syn:slr1628"/>
<dbReference type="PANTHER" id="PTHR37466">
    <property type="entry name" value="SLR1628 PROTEIN"/>
    <property type="match status" value="1"/>
</dbReference>
<dbReference type="Proteomes" id="UP000001425">
    <property type="component" value="Chromosome"/>
</dbReference>
<proteinExistence type="predicted"/>
<dbReference type="AlphaFoldDB" id="P74345"/>